<dbReference type="PANTHER" id="PTHR30295">
    <property type="entry name" value="BACTERIOFERRITIN"/>
    <property type="match status" value="1"/>
</dbReference>
<name>A0A2D3WS29_9BACT</name>
<dbReference type="GO" id="GO:0004322">
    <property type="term" value="F:ferroxidase activity"/>
    <property type="evidence" value="ECO:0007669"/>
    <property type="project" value="TreeGrafter"/>
</dbReference>
<dbReference type="CDD" id="cd01052">
    <property type="entry name" value="DPSL"/>
    <property type="match status" value="1"/>
</dbReference>
<dbReference type="GO" id="GO:0008199">
    <property type="term" value="F:ferric iron binding"/>
    <property type="evidence" value="ECO:0007669"/>
    <property type="project" value="InterPro"/>
</dbReference>
<dbReference type="GO" id="GO:0005829">
    <property type="term" value="C:cytosol"/>
    <property type="evidence" value="ECO:0007669"/>
    <property type="project" value="TreeGrafter"/>
</dbReference>
<dbReference type="InterPro" id="IPR009078">
    <property type="entry name" value="Ferritin-like_SF"/>
</dbReference>
<feature type="domain" description="Ferritin-like diiron" evidence="5">
    <location>
        <begin position="11"/>
        <end position="163"/>
    </location>
</feature>
<dbReference type="SUPFAM" id="SSF47240">
    <property type="entry name" value="Ferritin-like"/>
    <property type="match status" value="1"/>
</dbReference>
<feature type="binding site" evidence="4">
    <location>
        <position position="113"/>
    </location>
    <ligand>
        <name>Fe cation</name>
        <dbReference type="ChEBI" id="CHEBI:24875"/>
    </ligand>
</feature>
<feature type="binding site" evidence="4">
    <location>
        <position position="145"/>
    </location>
    <ligand>
        <name>Fe cation</name>
        <dbReference type="ChEBI" id="CHEBI:24875"/>
    </ligand>
</feature>
<dbReference type="GO" id="GO:0006879">
    <property type="term" value="P:intracellular iron ion homeostasis"/>
    <property type="evidence" value="ECO:0007669"/>
    <property type="project" value="UniProtKB-KW"/>
</dbReference>
<dbReference type="PIRSF" id="PIRSF018063">
    <property type="entry name" value="Ferrtn_UCP018063"/>
    <property type="match status" value="1"/>
</dbReference>
<keyword evidence="4" id="KW-0479">Metal-binding</keyword>
<dbReference type="RefSeq" id="WP_294896628.1">
    <property type="nucleotide sequence ID" value="NZ_DLUI01000003.1"/>
</dbReference>
<dbReference type="Pfam" id="PF00210">
    <property type="entry name" value="Ferritin"/>
    <property type="match status" value="1"/>
</dbReference>
<feature type="binding site" evidence="4">
    <location>
        <position position="64"/>
    </location>
    <ligand>
        <name>Fe cation</name>
        <dbReference type="ChEBI" id="CHEBI:24875"/>
    </ligand>
</feature>
<evidence type="ECO:0000259" key="5">
    <source>
        <dbReference type="PROSITE" id="PS50905"/>
    </source>
</evidence>
<evidence type="ECO:0000256" key="4">
    <source>
        <dbReference type="PIRSR" id="PIRSR018063-50"/>
    </source>
</evidence>
<reference evidence="6 7" key="1">
    <citation type="journal article" date="2017" name="Front. Microbiol.">
        <title>Comparative Genomic Analysis of the Class Epsilonproteobacteria and Proposed Reclassification to Epsilonbacteraeota (phyl. nov.).</title>
        <authorList>
            <person name="Waite D.W."/>
            <person name="Vanwonterghem I."/>
            <person name="Rinke C."/>
            <person name="Parks D.H."/>
            <person name="Zhang Y."/>
            <person name="Takai K."/>
            <person name="Sievert S.M."/>
            <person name="Simon J."/>
            <person name="Campbell B.J."/>
            <person name="Hanson T.E."/>
            <person name="Woyke T."/>
            <person name="Klotz M.G."/>
            <person name="Hugenholtz P."/>
        </authorList>
    </citation>
    <scope>NUCLEOTIDE SEQUENCE [LARGE SCALE GENOMIC DNA]</scope>
    <source>
        <strain evidence="6">UBA12443</strain>
    </source>
</reference>
<comment type="caution">
    <text evidence="6">The sequence shown here is derived from an EMBL/GenBank/DDBJ whole genome shotgun (WGS) entry which is preliminary data.</text>
</comment>
<protein>
    <submittedName>
        <fullName evidence="6">Ferritin</fullName>
    </submittedName>
</protein>
<gene>
    <name evidence="6" type="ORF">CFH83_00220</name>
</gene>
<keyword evidence="3 4" id="KW-0408">Iron</keyword>
<evidence type="ECO:0000256" key="1">
    <source>
        <dbReference type="ARBA" id="ARBA00004496"/>
    </source>
</evidence>
<evidence type="ECO:0000256" key="2">
    <source>
        <dbReference type="ARBA" id="ARBA00022434"/>
    </source>
</evidence>
<dbReference type="GO" id="GO:0020037">
    <property type="term" value="F:heme binding"/>
    <property type="evidence" value="ECO:0007669"/>
    <property type="project" value="TreeGrafter"/>
</dbReference>
<evidence type="ECO:0000313" key="7">
    <source>
        <dbReference type="Proteomes" id="UP000228859"/>
    </source>
</evidence>
<keyword evidence="2" id="KW-0409">Iron storage</keyword>
<organism evidence="6 7">
    <name type="scientific">Sulfuricurvum kujiense</name>
    <dbReference type="NCBI Taxonomy" id="148813"/>
    <lineage>
        <taxon>Bacteria</taxon>
        <taxon>Pseudomonadati</taxon>
        <taxon>Campylobacterota</taxon>
        <taxon>Epsilonproteobacteria</taxon>
        <taxon>Campylobacterales</taxon>
        <taxon>Sulfurimonadaceae</taxon>
        <taxon>Sulfuricurvum</taxon>
    </lineage>
</organism>
<dbReference type="Proteomes" id="UP000228859">
    <property type="component" value="Unassembled WGS sequence"/>
</dbReference>
<dbReference type="InterPro" id="IPR033921">
    <property type="entry name" value="DPSL_diiron-bd_dom"/>
</dbReference>
<dbReference type="PANTHER" id="PTHR30295:SF1">
    <property type="entry name" value="DNA PROTECTION DURING STARVATION PROTEIN"/>
    <property type="match status" value="1"/>
</dbReference>
<evidence type="ECO:0000313" key="6">
    <source>
        <dbReference type="EMBL" id="DAB39543.1"/>
    </source>
</evidence>
<dbReference type="AlphaFoldDB" id="A0A2D3WS29"/>
<feature type="binding site" evidence="4">
    <location>
        <position position="28"/>
    </location>
    <ligand>
        <name>Fe cation</name>
        <dbReference type="ChEBI" id="CHEBI:24875"/>
    </ligand>
</feature>
<sequence>MGKRGISLLKGIEAQTVYELLNKAYCDEWLAYYQYFIEAKVVKGLMKDAAIVELTQHAADELRHATMVADRIIQLGGIPALHPAEWLTNSNCGYEAPTEPDVRKVLEQAIKGEQCAIGVYSNILDITREKDIITYDLVSQILADEVEHEEDLQALFDDIEEFIEQFKK</sequence>
<dbReference type="InterPro" id="IPR008331">
    <property type="entry name" value="Ferritin_DPS_dom"/>
</dbReference>
<dbReference type="Gene3D" id="1.20.1260.10">
    <property type="match status" value="1"/>
</dbReference>
<dbReference type="InterPro" id="IPR014490">
    <property type="entry name" value="Dps-like"/>
</dbReference>
<evidence type="ECO:0000256" key="3">
    <source>
        <dbReference type="ARBA" id="ARBA00023004"/>
    </source>
</evidence>
<dbReference type="InterPro" id="IPR012347">
    <property type="entry name" value="Ferritin-like"/>
</dbReference>
<dbReference type="PROSITE" id="PS50905">
    <property type="entry name" value="FERRITIN_LIKE"/>
    <property type="match status" value="1"/>
</dbReference>
<dbReference type="InterPro" id="IPR009040">
    <property type="entry name" value="Ferritin-like_diiron"/>
</dbReference>
<proteinExistence type="predicted"/>
<comment type="subcellular location">
    <subcellularLocation>
        <location evidence="1">Cytoplasm</location>
    </subcellularLocation>
</comment>
<dbReference type="EMBL" id="DLUI01000003">
    <property type="protein sequence ID" value="DAB39543.1"/>
    <property type="molecule type" value="Genomic_DNA"/>
</dbReference>
<feature type="binding site" evidence="4">
    <location>
        <position position="148"/>
    </location>
    <ligand>
        <name>Fe cation</name>
        <dbReference type="ChEBI" id="CHEBI:24875"/>
    </ligand>
</feature>
<accession>A0A2D3WS29</accession>